<feature type="non-terminal residue" evidence="2">
    <location>
        <position position="38"/>
    </location>
</feature>
<reference evidence="2" key="1">
    <citation type="submission" date="2021-02" db="EMBL/GenBank/DDBJ databases">
        <authorList>
            <person name="Nowell W R."/>
        </authorList>
    </citation>
    <scope>NUCLEOTIDE SEQUENCE</scope>
</reference>
<dbReference type="EMBL" id="CAJOBI010249209">
    <property type="protein sequence ID" value="CAF5101066.1"/>
    <property type="molecule type" value="Genomic_DNA"/>
</dbReference>
<keyword evidence="1" id="KW-1133">Transmembrane helix</keyword>
<dbReference type="Proteomes" id="UP000676336">
    <property type="component" value="Unassembled WGS sequence"/>
</dbReference>
<accession>A0A8S3F4I6</accession>
<protein>
    <submittedName>
        <fullName evidence="2">Uncharacterized protein</fullName>
    </submittedName>
</protein>
<keyword evidence="1" id="KW-0812">Transmembrane</keyword>
<evidence type="ECO:0000313" key="3">
    <source>
        <dbReference type="Proteomes" id="UP000676336"/>
    </source>
</evidence>
<organism evidence="2 3">
    <name type="scientific">Rotaria magnacalcarata</name>
    <dbReference type="NCBI Taxonomy" id="392030"/>
    <lineage>
        <taxon>Eukaryota</taxon>
        <taxon>Metazoa</taxon>
        <taxon>Spiralia</taxon>
        <taxon>Gnathifera</taxon>
        <taxon>Rotifera</taxon>
        <taxon>Eurotatoria</taxon>
        <taxon>Bdelloidea</taxon>
        <taxon>Philodinida</taxon>
        <taxon>Philodinidae</taxon>
        <taxon>Rotaria</taxon>
    </lineage>
</organism>
<feature type="transmembrane region" description="Helical" evidence="1">
    <location>
        <begin position="20"/>
        <end position="37"/>
    </location>
</feature>
<proteinExistence type="predicted"/>
<evidence type="ECO:0000256" key="1">
    <source>
        <dbReference type="SAM" id="Phobius"/>
    </source>
</evidence>
<comment type="caution">
    <text evidence="2">The sequence shown here is derived from an EMBL/GenBank/DDBJ whole genome shotgun (WGS) entry which is preliminary data.</text>
</comment>
<dbReference type="AlphaFoldDB" id="A0A8S3F4I6"/>
<sequence>MTTTASSSSQISTLRSTDDSSLFVGLGIGLGLPLILAI</sequence>
<gene>
    <name evidence="2" type="ORF">SMN809_LOCUS61678</name>
</gene>
<keyword evidence="1" id="KW-0472">Membrane</keyword>
<name>A0A8S3F4I6_9BILA</name>
<evidence type="ECO:0000313" key="2">
    <source>
        <dbReference type="EMBL" id="CAF5101066.1"/>
    </source>
</evidence>